<organism evidence="3 4">
    <name type="scientific">Podila minutissima</name>
    <dbReference type="NCBI Taxonomy" id="64525"/>
    <lineage>
        <taxon>Eukaryota</taxon>
        <taxon>Fungi</taxon>
        <taxon>Fungi incertae sedis</taxon>
        <taxon>Mucoromycota</taxon>
        <taxon>Mortierellomycotina</taxon>
        <taxon>Mortierellomycetes</taxon>
        <taxon>Mortierellales</taxon>
        <taxon>Mortierellaceae</taxon>
        <taxon>Podila</taxon>
    </lineage>
</organism>
<feature type="domain" description="CBS" evidence="2">
    <location>
        <begin position="615"/>
        <end position="676"/>
    </location>
</feature>
<dbReference type="Proteomes" id="UP000696485">
    <property type="component" value="Unassembled WGS sequence"/>
</dbReference>
<dbReference type="Pfam" id="PF22749">
    <property type="entry name" value="Arb2"/>
    <property type="match status" value="2"/>
</dbReference>
<dbReference type="Pfam" id="PF00571">
    <property type="entry name" value="CBS"/>
    <property type="match status" value="3"/>
</dbReference>
<evidence type="ECO:0000313" key="4">
    <source>
        <dbReference type="Proteomes" id="UP000696485"/>
    </source>
</evidence>
<dbReference type="Gene3D" id="3.10.580.10">
    <property type="entry name" value="CBS-domain"/>
    <property type="match status" value="2"/>
</dbReference>
<dbReference type="PANTHER" id="PTHR21357:SF4">
    <property type="entry name" value="FAM172 FAMILY PROTEIN HOMOLOG CG10038"/>
    <property type="match status" value="1"/>
</dbReference>
<evidence type="ECO:0000256" key="1">
    <source>
        <dbReference type="PROSITE-ProRule" id="PRU00703"/>
    </source>
</evidence>
<dbReference type="GO" id="GO:0005634">
    <property type="term" value="C:nucleus"/>
    <property type="evidence" value="ECO:0007669"/>
    <property type="project" value="TreeGrafter"/>
</dbReference>
<dbReference type="SUPFAM" id="SSF54631">
    <property type="entry name" value="CBS-domain pair"/>
    <property type="match status" value="2"/>
</dbReference>
<dbReference type="InterPro" id="IPR046342">
    <property type="entry name" value="CBS_dom_sf"/>
</dbReference>
<name>A0A9P5SSB8_9FUNG</name>
<evidence type="ECO:0000259" key="2">
    <source>
        <dbReference type="PROSITE" id="PS51371"/>
    </source>
</evidence>
<accession>A0A9P5SSB8</accession>
<gene>
    <name evidence="3" type="primary">SDS23_2</name>
    <name evidence="3" type="ORF">BG006_007952</name>
</gene>
<proteinExistence type="predicted"/>
<dbReference type="EMBL" id="JAAAUY010000052">
    <property type="protein sequence ID" value="KAF9336626.1"/>
    <property type="molecule type" value="Genomic_DNA"/>
</dbReference>
<keyword evidence="4" id="KW-1185">Reference proteome</keyword>
<sequence length="676" mass="75127">MYRRRIKKPRAPVFGKTIEEFGFKINANGRVVDVSSDEVPYVFDLKAKDRAYQEAHCLALTDAVLRVVRDDLAKVYGFIEMTVPLGIDKDDTTTPRAHILATENVHECERLLVLIPGTREGLGSWSRRLICNASVTVGSMISTVKLAHEGDYGVLILNPNAHHWVDNEATIHPPTQGEMEYVQGKPFKSQKIFFMAHKYGTHTLMRALSLQFEAFKDRVSAISLVDGSHSIDSYTDPSFRKWWSLNAAGFVPSEAEDLAKVVYKPESGCNNYMTGTQEFDHTLMEAIPLTFKFFAARKDRETVFDHYKDTVPEFNEADPTTFAAIYNEGGEEGDIDPSSVHASCTPHSNAATMTHQHREGLTTLQRDWTMVEVGTLVAKQTLVTVDADSTVEDACEVLLQNGISSAPVYDANKNIYVGMFDYGDLMTYILLLLKKMQVPLKDQSVEMRDLIQRTSKSQAVPVKLASDLSGKDPFCTVLPQTRLAAVVHDFGTGIHRVAVMDPEGNMKGIVSQSSTLDYIMRHLSEYPQLQPIMQKSCGLTSGKVLSVNGDSKVLDALISMSNNNVSSLAVLDDQGMLLGNISMTDIKHIMKSLRTSWLWISCFQLVCKIRLSHGIESGEDQYPILDVNAKSTFGYTLSKLQATKVHRMWVVNDGGCVVGVVSLTDVFRVLSTLIDN</sequence>
<dbReference type="InterPro" id="IPR048263">
    <property type="entry name" value="Arb2"/>
</dbReference>
<protein>
    <submittedName>
        <fullName evidence="3">Cell separation during budding</fullName>
    </submittedName>
</protein>
<dbReference type="GO" id="GO:0031048">
    <property type="term" value="P:regulatory ncRNA-mediated heterochromatin formation"/>
    <property type="evidence" value="ECO:0007669"/>
    <property type="project" value="TreeGrafter"/>
</dbReference>
<dbReference type="PANTHER" id="PTHR21357">
    <property type="entry name" value="FAM172 FAMILY PROTEIN HOMOLOG CG10038"/>
    <property type="match status" value="1"/>
</dbReference>
<keyword evidence="1" id="KW-0129">CBS domain</keyword>
<feature type="domain" description="CBS" evidence="2">
    <location>
        <begin position="377"/>
        <end position="438"/>
    </location>
</feature>
<dbReference type="InterPro" id="IPR053858">
    <property type="entry name" value="Arb2_dom"/>
</dbReference>
<reference evidence="3" key="1">
    <citation type="journal article" date="2020" name="Fungal Divers.">
        <title>Resolving the Mortierellaceae phylogeny through synthesis of multi-gene phylogenetics and phylogenomics.</title>
        <authorList>
            <person name="Vandepol N."/>
            <person name="Liber J."/>
            <person name="Desiro A."/>
            <person name="Na H."/>
            <person name="Kennedy M."/>
            <person name="Barry K."/>
            <person name="Grigoriev I.V."/>
            <person name="Miller A.N."/>
            <person name="O'Donnell K."/>
            <person name="Stajich J.E."/>
            <person name="Bonito G."/>
        </authorList>
    </citation>
    <scope>NUCLEOTIDE SEQUENCE</scope>
    <source>
        <strain evidence="3">NVP1</strain>
    </source>
</reference>
<dbReference type="SMART" id="SM00116">
    <property type="entry name" value="CBS"/>
    <property type="match status" value="4"/>
</dbReference>
<feature type="domain" description="CBS" evidence="2">
    <location>
        <begin position="539"/>
        <end position="596"/>
    </location>
</feature>
<dbReference type="GO" id="GO:0035197">
    <property type="term" value="F:siRNA binding"/>
    <property type="evidence" value="ECO:0007669"/>
    <property type="project" value="TreeGrafter"/>
</dbReference>
<dbReference type="InterPro" id="IPR000644">
    <property type="entry name" value="CBS_dom"/>
</dbReference>
<dbReference type="CDD" id="cd02205">
    <property type="entry name" value="CBS_pair_SF"/>
    <property type="match status" value="2"/>
</dbReference>
<evidence type="ECO:0000313" key="3">
    <source>
        <dbReference type="EMBL" id="KAF9336626.1"/>
    </source>
</evidence>
<comment type="caution">
    <text evidence="3">The sequence shown here is derived from an EMBL/GenBank/DDBJ whole genome shotgun (WGS) entry which is preliminary data.</text>
</comment>
<dbReference type="AlphaFoldDB" id="A0A9P5SSB8"/>
<dbReference type="PROSITE" id="PS51371">
    <property type="entry name" value="CBS"/>
    <property type="match status" value="3"/>
</dbReference>